<keyword evidence="4" id="KW-0158">Chromosome</keyword>
<evidence type="ECO:0000256" key="5">
    <source>
        <dbReference type="ARBA" id="ARBA00022499"/>
    </source>
</evidence>
<feature type="compositionally biased region" description="Basic and acidic residues" evidence="14">
    <location>
        <begin position="1148"/>
        <end position="1160"/>
    </location>
</feature>
<dbReference type="SUPFAM" id="SSF49879">
    <property type="entry name" value="SMAD/FHA domain"/>
    <property type="match status" value="1"/>
</dbReference>
<proteinExistence type="predicted"/>
<accession>A0A2M4CYL4</accession>
<feature type="compositionally biased region" description="Basic and acidic residues" evidence="14">
    <location>
        <begin position="395"/>
        <end position="417"/>
    </location>
</feature>
<dbReference type="PROSITE" id="PS50006">
    <property type="entry name" value="FHA_DOMAIN"/>
    <property type="match status" value="1"/>
</dbReference>
<name>A0A2M4CYL4_ANODA</name>
<dbReference type="CDD" id="cd00060">
    <property type="entry name" value="FHA"/>
    <property type="match status" value="1"/>
</dbReference>
<feature type="compositionally biased region" description="Basic and acidic residues" evidence="14">
    <location>
        <begin position="840"/>
        <end position="854"/>
    </location>
</feature>
<dbReference type="Pfam" id="PF00498">
    <property type="entry name" value="FHA"/>
    <property type="match status" value="1"/>
</dbReference>
<feature type="region of interest" description="Disordered" evidence="14">
    <location>
        <begin position="964"/>
        <end position="1216"/>
    </location>
</feature>
<keyword evidence="10" id="KW-0539">Nucleus</keyword>
<feature type="region of interest" description="Disordered" evidence="14">
    <location>
        <begin position="203"/>
        <end position="226"/>
    </location>
</feature>
<evidence type="ECO:0000256" key="4">
    <source>
        <dbReference type="ARBA" id="ARBA00022454"/>
    </source>
</evidence>
<evidence type="ECO:0000256" key="12">
    <source>
        <dbReference type="ARBA" id="ARBA00023858"/>
    </source>
</evidence>
<feature type="region of interest" description="Disordered" evidence="14">
    <location>
        <begin position="558"/>
        <end position="584"/>
    </location>
</feature>
<dbReference type="Gene3D" id="2.60.200.20">
    <property type="match status" value="1"/>
</dbReference>
<dbReference type="PROSITE" id="PS50172">
    <property type="entry name" value="BRCT"/>
    <property type="match status" value="1"/>
</dbReference>
<dbReference type="Gene3D" id="3.40.50.10190">
    <property type="entry name" value="BRCT domain"/>
    <property type="match status" value="2"/>
</dbReference>
<feature type="compositionally biased region" description="Basic and acidic residues" evidence="14">
    <location>
        <begin position="1100"/>
        <end position="1130"/>
    </location>
</feature>
<feature type="domain" description="BRCT" evidence="16">
    <location>
        <begin position="1383"/>
        <end position="1480"/>
    </location>
</feature>
<keyword evidence="11" id="KW-0131">Cell cycle</keyword>
<feature type="region of interest" description="Disordered" evidence="14">
    <location>
        <begin position="823"/>
        <end position="921"/>
    </location>
</feature>
<dbReference type="EMBL" id="GGFL01006248">
    <property type="protein sequence ID" value="MBW70426.1"/>
    <property type="molecule type" value="Transcribed_RNA"/>
</dbReference>
<evidence type="ECO:0000256" key="13">
    <source>
        <dbReference type="ARBA" id="ARBA00030146"/>
    </source>
</evidence>
<keyword evidence="8" id="KW-0832">Ubl conjugation</keyword>
<dbReference type="CDD" id="cd18432">
    <property type="entry name" value="BRCT_PAXIP1_rpt6_like"/>
    <property type="match status" value="1"/>
</dbReference>
<sequence length="1480" mass="163015">MSLSGDDIRLNVKGVRHAILPGINLIGSLAKANFRTIVIEDKTICPKHAAIRLDRESKTLEVMDLCSDSGVIVDQQTLSPLVWSAFGEHNRLVFGSVVVTIEVARSTKSVEQQDLFLDEDSMDFIDCSIAESPIAASRNEVATTLQKGSQRTFAAINSSAPVHTAAQSASDFKDRRSSLFVAATQQHNASALSSIANETLSTTKEHSVAKQQEGKAANQVPLEDDGSFDDFFIPETQLPEDDLECPAEPNVSSGSQAIVKGSGQAIPASNHTQEEEYIHITELDEGDNDSNSNDGLFNNKYVEASQNLMDTEIDVSFQRGAANDAAGRRVGSILPDRSVDSISFIEHRNNTTDNMSRIEWNETRVEENQDPLSFKCTSTKAATTVKLSVQAITEPDDRSVTPELDFDKPSDGKDDGRGGSTTPDLHFTGKPQPGVDIVTNDSLKDLRETPTIRSGSTTPDLQFTSKPQSGVNIMTNDSQKDSRETPTIDFDGEEEENQETLEIPRNQKVSLPPQSKSANASIGPYDLETQALDVAEGVLPTDQDAYNLLTQPFSKKETTSFAMPRAPVSVSSSSANRISTKQQEPIDEDDLLTQPLSPPRFDMATNVKRGSITRVTVHTVMDLDDLVTQPLSPPGRSSGTNLKYSVMGKSKSSPVIDEDDLATQALSPPKFVPLSRRAGGIIKDSQKKNTSVAGSSMYDVQTQPMTPPTNSCTLDKKVPYVVLRDIKHHGMGKGMEHDPYLIATQPLLDGDVYDLQTQPLLEACKVPENTDETSEENKTEDDPDCTVPLIIESQYLAGKDEPNVSMFNPQINSTVRQSQILLHPNDREQKNLEISPSSNKENRTGDDRTSTRSEDGDDTDDDDIYMASTMPIGELITSKTDAKAKNMNPKSVGKGKGPEALFQVPSKVENTPKAPKRKPSDLEEFLTPEHPLFALPKPDNILSTTNVISELAMRNRFQSKAKLQYPFGDGSSSDDDLEDKGIFKKTNRSKAFEQELEKAKEDSTRIKQIKKESSAKSSSIKTSRSKRSDDKELTVGSIAEGDRAAKSSSSNKTAKEKTMRRKERSVSKEKETRPTRTRAKTDAKPVYKEESSSDDDQDDDKFRSVAKKKETRPTRTRAKTDAKPVYKEESSSDDDQDDDKWKVRVRSGRGEDRKKSKVMIDESVEYVGTNTATEALSKTRGRKRKDVSTDKERDVQSEEGLLKAPTRVSKRQKASNPQYKDYIETTDASRVRSKVDSSIGSGKSSSIVSGDMFGGYNSSNSGSASEGSKRSTRAASCRTMIMFTRINGDLYKDSILRAGCKIVDIPEMATILVTDRVVRTNKFLCAVARGIPIVGQSYLDAIQGVSNGSNIEAAVDPWQHILLDRESEKRYKFDLRKTLLRAQKSKLLSGYTVFVTSNTHPPASEIFLMLSSAGAIPLKNPASSRAPKDCDKTFVISCPADASSWEKYREKYPTIEIVSTEWLMCSLMQYSISFKNHRLL</sequence>
<feature type="compositionally biased region" description="Polar residues" evidence="14">
    <location>
        <begin position="451"/>
        <end position="477"/>
    </location>
</feature>
<dbReference type="InterPro" id="IPR001357">
    <property type="entry name" value="BRCT_dom"/>
</dbReference>
<organism evidence="17">
    <name type="scientific">Anopheles darlingi</name>
    <name type="common">Mosquito</name>
    <dbReference type="NCBI Taxonomy" id="43151"/>
    <lineage>
        <taxon>Eukaryota</taxon>
        <taxon>Metazoa</taxon>
        <taxon>Ecdysozoa</taxon>
        <taxon>Arthropoda</taxon>
        <taxon>Hexapoda</taxon>
        <taxon>Insecta</taxon>
        <taxon>Pterygota</taxon>
        <taxon>Neoptera</taxon>
        <taxon>Endopterygota</taxon>
        <taxon>Diptera</taxon>
        <taxon>Nematocera</taxon>
        <taxon>Culicoidea</taxon>
        <taxon>Culicidae</taxon>
        <taxon>Anophelinae</taxon>
        <taxon>Anopheles</taxon>
    </lineage>
</organism>
<evidence type="ECO:0000256" key="6">
    <source>
        <dbReference type="ARBA" id="ARBA00022737"/>
    </source>
</evidence>
<evidence type="ECO:0000256" key="2">
    <source>
        <dbReference type="ARBA" id="ARBA00004286"/>
    </source>
</evidence>
<evidence type="ECO:0000256" key="3">
    <source>
        <dbReference type="ARBA" id="ARBA00015014"/>
    </source>
</evidence>
<feature type="domain" description="FHA" evidence="15">
    <location>
        <begin position="24"/>
        <end position="78"/>
    </location>
</feature>
<dbReference type="Pfam" id="PF16589">
    <property type="entry name" value="BRCT_2"/>
    <property type="match status" value="1"/>
</dbReference>
<feature type="compositionally biased region" description="Basic and acidic residues" evidence="14">
    <location>
        <begin position="990"/>
        <end position="1014"/>
    </location>
</feature>
<comment type="subcellular location">
    <subcellularLocation>
        <location evidence="2">Chromosome</location>
    </subcellularLocation>
    <subcellularLocation>
        <location evidence="1">Nucleus</location>
    </subcellularLocation>
</comment>
<feature type="compositionally biased region" description="Basic and acidic residues" evidence="14">
    <location>
        <begin position="1186"/>
        <end position="1196"/>
    </location>
</feature>
<feature type="compositionally biased region" description="Acidic residues" evidence="14">
    <location>
        <begin position="490"/>
        <end position="499"/>
    </location>
</feature>
<reference evidence="17" key="1">
    <citation type="submission" date="2018-01" db="EMBL/GenBank/DDBJ databases">
        <title>An insight into the sialome of Amazonian anophelines.</title>
        <authorList>
            <person name="Ribeiro J.M."/>
            <person name="Scarpassa V."/>
            <person name="Calvo E."/>
        </authorList>
    </citation>
    <scope>NUCLEOTIDE SEQUENCE</scope>
</reference>
<dbReference type="InterPro" id="IPR000253">
    <property type="entry name" value="FHA_dom"/>
</dbReference>
<dbReference type="InterPro" id="IPR036420">
    <property type="entry name" value="BRCT_dom_sf"/>
</dbReference>
<evidence type="ECO:0000256" key="8">
    <source>
        <dbReference type="ARBA" id="ARBA00022843"/>
    </source>
</evidence>
<keyword evidence="5" id="KW-1017">Isopeptide bond</keyword>
<feature type="compositionally biased region" description="Acidic residues" evidence="14">
    <location>
        <begin position="855"/>
        <end position="864"/>
    </location>
</feature>
<evidence type="ECO:0000256" key="10">
    <source>
        <dbReference type="ARBA" id="ARBA00023242"/>
    </source>
</evidence>
<dbReference type="VEuPathDB" id="VectorBase:ADAR2_000474"/>
<keyword evidence="9" id="KW-0007">Acetylation</keyword>
<dbReference type="CDD" id="cd17744">
    <property type="entry name" value="BRCT_MDC1_rpt1"/>
    <property type="match status" value="1"/>
</dbReference>
<evidence type="ECO:0000256" key="7">
    <source>
        <dbReference type="ARBA" id="ARBA00022763"/>
    </source>
</evidence>
<dbReference type="PANTHER" id="PTHR23196:SF1">
    <property type="entry name" value="PAX-INTERACTING PROTEIN 1"/>
    <property type="match status" value="1"/>
</dbReference>
<evidence type="ECO:0000259" key="15">
    <source>
        <dbReference type="PROSITE" id="PS50006"/>
    </source>
</evidence>
<evidence type="ECO:0000313" key="17">
    <source>
        <dbReference type="EMBL" id="MBW70426.1"/>
    </source>
</evidence>
<dbReference type="GO" id="GO:0044666">
    <property type="term" value="C:MLL3/4 complex"/>
    <property type="evidence" value="ECO:0007669"/>
    <property type="project" value="TreeGrafter"/>
</dbReference>
<evidence type="ECO:0000256" key="9">
    <source>
        <dbReference type="ARBA" id="ARBA00022990"/>
    </source>
</evidence>
<dbReference type="InterPro" id="IPR051579">
    <property type="entry name" value="DDR_Transcriptional_Reg"/>
</dbReference>
<feature type="region of interest" description="Disordered" evidence="14">
    <location>
        <begin position="393"/>
        <end position="521"/>
    </location>
</feature>
<dbReference type="GO" id="GO:0006974">
    <property type="term" value="P:DNA damage response"/>
    <property type="evidence" value="ECO:0007669"/>
    <property type="project" value="UniProtKB-KW"/>
</dbReference>
<feature type="compositionally biased region" description="Polar residues" evidence="14">
    <location>
        <begin position="507"/>
        <end position="520"/>
    </location>
</feature>
<keyword evidence="7" id="KW-0227">DNA damage</keyword>
<evidence type="ECO:0000256" key="11">
    <source>
        <dbReference type="ARBA" id="ARBA00023306"/>
    </source>
</evidence>
<dbReference type="Pfam" id="PF16770">
    <property type="entry name" value="RTT107_BRCT_5"/>
    <property type="match status" value="1"/>
</dbReference>
<protein>
    <recommendedName>
        <fullName evidence="3">Mediator of DNA damage checkpoint protein 1</fullName>
    </recommendedName>
    <alternativeName>
        <fullName evidence="13">PAX transactivation activation domain-interacting protein</fullName>
    </alternativeName>
    <alternativeName>
        <fullName evidence="12">PAX-interacting protein 1</fullName>
    </alternativeName>
</protein>
<dbReference type="PANTHER" id="PTHR23196">
    <property type="entry name" value="PAX TRANSCRIPTION ACTIVATION DOMAIN INTERACTING PROTEIN"/>
    <property type="match status" value="1"/>
</dbReference>
<evidence type="ECO:0000259" key="16">
    <source>
        <dbReference type="PROSITE" id="PS50172"/>
    </source>
</evidence>
<dbReference type="VEuPathDB" id="VectorBase:ADAC007921"/>
<dbReference type="GO" id="GO:0005694">
    <property type="term" value="C:chromosome"/>
    <property type="evidence" value="ECO:0007669"/>
    <property type="project" value="UniProtKB-SubCell"/>
</dbReference>
<keyword evidence="6" id="KW-0677">Repeat</keyword>
<feature type="compositionally biased region" description="Basic and acidic residues" evidence="14">
    <location>
        <begin position="1064"/>
        <end position="1091"/>
    </location>
</feature>
<evidence type="ECO:0000256" key="14">
    <source>
        <dbReference type="SAM" id="MobiDB-lite"/>
    </source>
</evidence>
<dbReference type="InterPro" id="IPR008984">
    <property type="entry name" value="SMAD_FHA_dom_sf"/>
</dbReference>
<evidence type="ECO:0000256" key="1">
    <source>
        <dbReference type="ARBA" id="ARBA00004123"/>
    </source>
</evidence>
<dbReference type="SUPFAM" id="SSF52113">
    <property type="entry name" value="BRCT domain"/>
    <property type="match status" value="2"/>
</dbReference>